<dbReference type="SUPFAM" id="SSF46785">
    <property type="entry name" value="Winged helix' DNA-binding domain"/>
    <property type="match status" value="1"/>
</dbReference>
<evidence type="ECO:0000313" key="4">
    <source>
        <dbReference type="EMBL" id="KAL2843094.1"/>
    </source>
</evidence>
<dbReference type="Pfam" id="PF00250">
    <property type="entry name" value="Forkhead"/>
    <property type="match status" value="1"/>
</dbReference>
<protein>
    <recommendedName>
        <fullName evidence="3">Fork-head domain-containing protein</fullName>
    </recommendedName>
</protein>
<dbReference type="Proteomes" id="UP001610444">
    <property type="component" value="Unassembled WGS sequence"/>
</dbReference>
<reference evidence="4 5" key="1">
    <citation type="submission" date="2024-07" db="EMBL/GenBank/DDBJ databases">
        <title>Section-level genome sequencing and comparative genomics of Aspergillus sections Usti and Cavernicolus.</title>
        <authorList>
            <consortium name="Lawrence Berkeley National Laboratory"/>
            <person name="Nybo J.L."/>
            <person name="Vesth T.C."/>
            <person name="Theobald S."/>
            <person name="Frisvad J.C."/>
            <person name="Larsen T.O."/>
            <person name="Kjaerboelling I."/>
            <person name="Rothschild-Mancinelli K."/>
            <person name="Lyhne E.K."/>
            <person name="Kogle M.E."/>
            <person name="Barry K."/>
            <person name="Clum A."/>
            <person name="Na H."/>
            <person name="Ledsgaard L."/>
            <person name="Lin J."/>
            <person name="Lipzen A."/>
            <person name="Kuo A."/>
            <person name="Riley R."/>
            <person name="Mondo S."/>
            <person name="LaButti K."/>
            <person name="Haridas S."/>
            <person name="Pangalinan J."/>
            <person name="Salamov A.A."/>
            <person name="Simmons B.A."/>
            <person name="Magnuson J.K."/>
            <person name="Chen J."/>
            <person name="Drula E."/>
            <person name="Henrissat B."/>
            <person name="Wiebenga A."/>
            <person name="Lubbers R.J."/>
            <person name="Gomes A.C."/>
            <person name="Macurrencykelacurrency M.R."/>
            <person name="Stajich J."/>
            <person name="Grigoriev I.V."/>
            <person name="Mortensen U.H."/>
            <person name="De vries R.P."/>
            <person name="Baker S.E."/>
            <person name="Andersen M.R."/>
        </authorList>
    </citation>
    <scope>NUCLEOTIDE SEQUENCE [LARGE SCALE GENOMIC DNA]</scope>
    <source>
        <strain evidence="4 5">CBS 756.74</strain>
    </source>
</reference>
<dbReference type="GeneID" id="98161814"/>
<feature type="region of interest" description="Disordered" evidence="2">
    <location>
        <begin position="657"/>
        <end position="685"/>
    </location>
</feature>
<dbReference type="Gene3D" id="1.10.10.10">
    <property type="entry name" value="Winged helix-like DNA-binding domain superfamily/Winged helix DNA-binding domain"/>
    <property type="match status" value="1"/>
</dbReference>
<gene>
    <name evidence="4" type="ORF">BJX68DRAFT_270419</name>
</gene>
<dbReference type="RefSeq" id="XP_070895461.1">
    <property type="nucleotide sequence ID" value="XM_071046650.1"/>
</dbReference>
<evidence type="ECO:0000259" key="3">
    <source>
        <dbReference type="Pfam" id="PF00250"/>
    </source>
</evidence>
<feature type="region of interest" description="Disordered" evidence="2">
    <location>
        <begin position="457"/>
        <end position="514"/>
    </location>
</feature>
<evidence type="ECO:0000256" key="2">
    <source>
        <dbReference type="SAM" id="MobiDB-lite"/>
    </source>
</evidence>
<keyword evidence="5" id="KW-1185">Reference proteome</keyword>
<dbReference type="InterPro" id="IPR001766">
    <property type="entry name" value="Fork_head_dom"/>
</dbReference>
<evidence type="ECO:0000256" key="1">
    <source>
        <dbReference type="ARBA" id="ARBA00023125"/>
    </source>
</evidence>
<sequence>MSVVHFGPERPPSYPEFTFDKEIKVRQKRFTNISVLSASTVHSILSWSSRASRKSTLSTDHAPGQHEQSKTDIIREVIRKWRRLLSKQRDEGNSSRHTTTSPALPQQPPDYASLIKTTLSNNPSCALYADDICKQLIRTNEWCRTNQDPGWQEIVASVLPRNRAFEAVIETRKRKISKRGQVKWKLAVADSGASTAGLSWCSPRLSSFHPIELTTDKGLDAAGVARTTSIPTADNQHTLFSSPSSVHALQPATTFVGLSDRAAKNGCLEIIDPTSVSRSKNKSHTTCNGTGPVSHSASPVETLGNSNLAQSSSPAGQGGFEPPQQTEPGGAGDGHGGRKKPRLDVSDRTVGKPKLACVYRKMDPQTYGLDSQDYRACALDGWKHPADLLRHLQRKHGEHSCGRCYLYFSAPEECDAHFSQCSLHLRGTREEKWEKLWLVRFPDTPLPENPYFSPPYGVPQLTINPEAGGSRPGQDLPSPSPLPSLPTFTFNSPSPDTQMLSPNADHGGGRPTTPSAVMQDMESRVGTLERQLTLLEQNFEFLHEYVSRLFKVAPDDPSPGSDPTGTFAASFGSTIYGASDQTMLAAPFDDTVSLSVFPPSTSPSTGYHPASEFSAFGASSAHATAPSSQAPSNGEITGVPPSELELQFSILDKVNANYLGGEPEDGDSPMPGMDHEVPLYNLGPQAGSTPGFAFERY</sequence>
<dbReference type="InterPro" id="IPR036388">
    <property type="entry name" value="WH-like_DNA-bd_sf"/>
</dbReference>
<dbReference type="InterPro" id="IPR036390">
    <property type="entry name" value="WH_DNA-bd_sf"/>
</dbReference>
<feature type="compositionally biased region" description="Polar residues" evidence="2">
    <location>
        <begin position="487"/>
        <end position="501"/>
    </location>
</feature>
<organism evidence="4 5">
    <name type="scientific">Aspergillus pseudodeflectus</name>
    <dbReference type="NCBI Taxonomy" id="176178"/>
    <lineage>
        <taxon>Eukaryota</taxon>
        <taxon>Fungi</taxon>
        <taxon>Dikarya</taxon>
        <taxon>Ascomycota</taxon>
        <taxon>Pezizomycotina</taxon>
        <taxon>Eurotiomycetes</taxon>
        <taxon>Eurotiomycetidae</taxon>
        <taxon>Eurotiales</taxon>
        <taxon>Aspergillaceae</taxon>
        <taxon>Aspergillus</taxon>
        <taxon>Aspergillus subgen. Nidulantes</taxon>
    </lineage>
</organism>
<name>A0ABR4JSV9_9EURO</name>
<proteinExistence type="predicted"/>
<feature type="region of interest" description="Disordered" evidence="2">
    <location>
        <begin position="87"/>
        <end position="110"/>
    </location>
</feature>
<accession>A0ABR4JSV9</accession>
<keyword evidence="1" id="KW-0238">DNA-binding</keyword>
<feature type="compositionally biased region" description="Polar residues" evidence="2">
    <location>
        <begin position="275"/>
        <end position="315"/>
    </location>
</feature>
<evidence type="ECO:0000313" key="5">
    <source>
        <dbReference type="Proteomes" id="UP001610444"/>
    </source>
</evidence>
<feature type="compositionally biased region" description="Polar residues" evidence="2">
    <location>
        <begin position="95"/>
        <end position="104"/>
    </location>
</feature>
<feature type="region of interest" description="Disordered" evidence="2">
    <location>
        <begin position="275"/>
        <end position="346"/>
    </location>
</feature>
<dbReference type="EMBL" id="JBFXLR010000048">
    <property type="protein sequence ID" value="KAL2843094.1"/>
    <property type="molecule type" value="Genomic_DNA"/>
</dbReference>
<feature type="domain" description="Fork-head" evidence="3">
    <location>
        <begin position="109"/>
        <end position="187"/>
    </location>
</feature>
<comment type="caution">
    <text evidence="4">The sequence shown here is derived from an EMBL/GenBank/DDBJ whole genome shotgun (WGS) entry which is preliminary data.</text>
</comment>